<keyword evidence="1" id="KW-0285">Flavoprotein</keyword>
<dbReference type="GO" id="GO:0016491">
    <property type="term" value="F:oxidoreductase activity"/>
    <property type="evidence" value="ECO:0007669"/>
    <property type="project" value="UniProtKB-KW"/>
</dbReference>
<dbReference type="InterPro" id="IPR000415">
    <property type="entry name" value="Nitroreductase-like"/>
</dbReference>
<dbReference type="PANTHER" id="PTHR23026">
    <property type="entry name" value="NADPH NITROREDUCTASE"/>
    <property type="match status" value="1"/>
</dbReference>
<evidence type="ECO:0000256" key="4">
    <source>
        <dbReference type="SAM" id="SignalP"/>
    </source>
</evidence>
<feature type="signal peptide" evidence="4">
    <location>
        <begin position="1"/>
        <end position="21"/>
    </location>
</feature>
<reference evidence="7" key="1">
    <citation type="submission" date="2009-12" db="EMBL/GenBank/DDBJ databases">
        <title>Complete sequence of Treponema azotonutricium strain ZAS-9.</title>
        <authorList>
            <person name="Tetu S.G."/>
            <person name="Matson E."/>
            <person name="Ren Q."/>
            <person name="Seshadri R."/>
            <person name="Elbourne L."/>
            <person name="Hassan K.A."/>
            <person name="Durkin A."/>
            <person name="Radune D."/>
            <person name="Mohamoud Y."/>
            <person name="Shay R."/>
            <person name="Jin S."/>
            <person name="Zhang X."/>
            <person name="Lucey K."/>
            <person name="Ballor N.R."/>
            <person name="Ottesen E."/>
            <person name="Rosenthal R."/>
            <person name="Allen A."/>
            <person name="Leadbetter J.R."/>
            <person name="Paulsen I.T."/>
        </authorList>
    </citation>
    <scope>NUCLEOTIDE SEQUENCE [LARGE SCALE GENOMIC DNA]</scope>
    <source>
        <strain evidence="7">ATCC BAA-888 / DSM 13862 / ZAS-9</strain>
    </source>
</reference>
<feature type="chain" id="PRO_5003329791" evidence="4">
    <location>
        <begin position="22"/>
        <end position="189"/>
    </location>
</feature>
<dbReference type="Proteomes" id="UP000009222">
    <property type="component" value="Chromosome"/>
</dbReference>
<evidence type="ECO:0000259" key="5">
    <source>
        <dbReference type="Pfam" id="PF00881"/>
    </source>
</evidence>
<dbReference type="AlphaFoldDB" id="F5YA32"/>
<dbReference type="InterPro" id="IPR050627">
    <property type="entry name" value="Nitroreductase/BluB"/>
</dbReference>
<evidence type="ECO:0000313" key="6">
    <source>
        <dbReference type="EMBL" id="AEF82840.1"/>
    </source>
</evidence>
<dbReference type="eggNOG" id="COG0778">
    <property type="taxonomic scope" value="Bacteria"/>
</dbReference>
<organism evidence="6 7">
    <name type="scientific">Leadbettera azotonutricia (strain ATCC BAA-888 / DSM 13862 / ZAS-9)</name>
    <name type="common">Treponema azotonutricium</name>
    <dbReference type="NCBI Taxonomy" id="545695"/>
    <lineage>
        <taxon>Bacteria</taxon>
        <taxon>Pseudomonadati</taxon>
        <taxon>Spirochaetota</taxon>
        <taxon>Spirochaetia</taxon>
        <taxon>Spirochaetales</taxon>
        <taxon>Breznakiellaceae</taxon>
        <taxon>Leadbettera</taxon>
    </lineage>
</organism>
<sequence length="189" mass="19837">MKKTLFLICCLSLFVLSLLSAQDANSPALKPMVSHFAARSFAPGAVSRAELDLIVQAAVRAPSAANRQPWHFTVVQNQDLANKIVPNLTDGNVLIVISAQGDGKTNGVQILDCALAAESIYLAAQALGLGSRIYTGPIDGLNKNLKNDLSLPQGHNAVVLVRIGRLPAGVDAVGSASARNPATQLVTYK</sequence>
<keyword evidence="3" id="KW-0560">Oxidoreductase</keyword>
<keyword evidence="4" id="KW-0732">Signal</keyword>
<dbReference type="STRING" id="545695.TREAZ_2029"/>
<dbReference type="InterPro" id="IPR029479">
    <property type="entry name" value="Nitroreductase"/>
</dbReference>
<protein>
    <submittedName>
        <fullName evidence="6">Nitroreductase</fullName>
    </submittedName>
</protein>
<dbReference type="Pfam" id="PF00881">
    <property type="entry name" value="Nitroreductase"/>
    <property type="match status" value="1"/>
</dbReference>
<dbReference type="KEGG" id="taz:TREAZ_2029"/>
<keyword evidence="2" id="KW-0288">FMN</keyword>
<reference evidence="6 7" key="2">
    <citation type="journal article" date="2011" name="ISME J.">
        <title>RNA-seq reveals cooperative metabolic interactions between two termite-gut spirochete species in co-culture.</title>
        <authorList>
            <person name="Rosenthal A.Z."/>
            <person name="Matson E.G."/>
            <person name="Eldar A."/>
            <person name="Leadbetter J.R."/>
        </authorList>
    </citation>
    <scope>NUCLEOTIDE SEQUENCE [LARGE SCALE GENOMIC DNA]</scope>
    <source>
        <strain evidence="7">ATCC BAA-888 / DSM 13862 / ZAS-9</strain>
    </source>
</reference>
<dbReference type="PANTHER" id="PTHR23026:SF90">
    <property type="entry name" value="IODOTYROSINE DEIODINASE 1"/>
    <property type="match status" value="1"/>
</dbReference>
<proteinExistence type="predicted"/>
<evidence type="ECO:0000256" key="3">
    <source>
        <dbReference type="ARBA" id="ARBA00023002"/>
    </source>
</evidence>
<dbReference type="RefSeq" id="WP_015710018.1">
    <property type="nucleotide sequence ID" value="NC_015577.1"/>
</dbReference>
<dbReference type="Gene3D" id="3.40.109.10">
    <property type="entry name" value="NADH Oxidase"/>
    <property type="match status" value="1"/>
</dbReference>
<keyword evidence="7" id="KW-1185">Reference proteome</keyword>
<accession>F5YA32</accession>
<feature type="domain" description="Nitroreductase" evidence="5">
    <location>
        <begin position="38"/>
        <end position="86"/>
    </location>
</feature>
<evidence type="ECO:0000313" key="7">
    <source>
        <dbReference type="Proteomes" id="UP000009222"/>
    </source>
</evidence>
<dbReference type="HOGENOM" id="CLU_070764_7_1_12"/>
<dbReference type="InParanoid" id="F5YA32"/>
<dbReference type="OrthoDB" id="9812105at2"/>
<dbReference type="SUPFAM" id="SSF55469">
    <property type="entry name" value="FMN-dependent nitroreductase-like"/>
    <property type="match status" value="1"/>
</dbReference>
<evidence type="ECO:0000256" key="2">
    <source>
        <dbReference type="ARBA" id="ARBA00022643"/>
    </source>
</evidence>
<dbReference type="EMBL" id="CP001841">
    <property type="protein sequence ID" value="AEF82840.1"/>
    <property type="molecule type" value="Genomic_DNA"/>
</dbReference>
<name>F5YA32_LEAAZ</name>
<gene>
    <name evidence="6" type="ordered locus">TREAZ_2029</name>
</gene>
<evidence type="ECO:0000256" key="1">
    <source>
        <dbReference type="ARBA" id="ARBA00022630"/>
    </source>
</evidence>